<protein>
    <submittedName>
        <fullName evidence="1">Uncharacterized protein</fullName>
    </submittedName>
</protein>
<keyword evidence="2" id="KW-1185">Reference proteome</keyword>
<accession>A0AAV7KZF8</accession>
<dbReference type="EMBL" id="JANPWB010000016">
    <property type="protein sequence ID" value="KAJ1083627.1"/>
    <property type="molecule type" value="Genomic_DNA"/>
</dbReference>
<sequence length="92" mass="10200">MAPDPWEPQRPVEACLRSRSGLRASKRTTSFCLSARDSGDWIQAHLQQSRQAITKVLPGAGDKMDSNICFLTSLQASFEDIESSVQETSMQL</sequence>
<dbReference type="AlphaFoldDB" id="A0AAV7KZF8"/>
<dbReference type="Proteomes" id="UP001066276">
    <property type="component" value="Chromosome 12"/>
</dbReference>
<organism evidence="1 2">
    <name type="scientific">Pleurodeles waltl</name>
    <name type="common">Iberian ribbed newt</name>
    <dbReference type="NCBI Taxonomy" id="8319"/>
    <lineage>
        <taxon>Eukaryota</taxon>
        <taxon>Metazoa</taxon>
        <taxon>Chordata</taxon>
        <taxon>Craniata</taxon>
        <taxon>Vertebrata</taxon>
        <taxon>Euteleostomi</taxon>
        <taxon>Amphibia</taxon>
        <taxon>Batrachia</taxon>
        <taxon>Caudata</taxon>
        <taxon>Salamandroidea</taxon>
        <taxon>Salamandridae</taxon>
        <taxon>Pleurodelinae</taxon>
        <taxon>Pleurodeles</taxon>
    </lineage>
</organism>
<evidence type="ECO:0000313" key="2">
    <source>
        <dbReference type="Proteomes" id="UP001066276"/>
    </source>
</evidence>
<name>A0AAV7KZF8_PLEWA</name>
<comment type="caution">
    <text evidence="1">The sequence shown here is derived from an EMBL/GenBank/DDBJ whole genome shotgun (WGS) entry which is preliminary data.</text>
</comment>
<proteinExistence type="predicted"/>
<reference evidence="1" key="1">
    <citation type="journal article" date="2022" name="bioRxiv">
        <title>Sequencing and chromosome-scale assembly of the giantPleurodeles waltlgenome.</title>
        <authorList>
            <person name="Brown T."/>
            <person name="Elewa A."/>
            <person name="Iarovenko S."/>
            <person name="Subramanian E."/>
            <person name="Araus A.J."/>
            <person name="Petzold A."/>
            <person name="Susuki M."/>
            <person name="Suzuki K.-i.T."/>
            <person name="Hayashi T."/>
            <person name="Toyoda A."/>
            <person name="Oliveira C."/>
            <person name="Osipova E."/>
            <person name="Leigh N.D."/>
            <person name="Simon A."/>
            <person name="Yun M.H."/>
        </authorList>
    </citation>
    <scope>NUCLEOTIDE SEQUENCE</scope>
    <source>
        <strain evidence="1">20211129_DDA</strain>
        <tissue evidence="1">Liver</tissue>
    </source>
</reference>
<gene>
    <name evidence="1" type="ORF">NDU88_003784</name>
</gene>
<evidence type="ECO:0000313" key="1">
    <source>
        <dbReference type="EMBL" id="KAJ1083627.1"/>
    </source>
</evidence>